<dbReference type="InterPro" id="IPR035974">
    <property type="entry name" value="Rap/Ran-GAP_sf"/>
</dbReference>
<dbReference type="Pfam" id="PF21022">
    <property type="entry name" value="Rap-GAP_dimer"/>
    <property type="match status" value="1"/>
</dbReference>
<evidence type="ECO:0000259" key="5">
    <source>
        <dbReference type="PROSITE" id="PS50085"/>
    </source>
</evidence>
<keyword evidence="3 4" id="KW-0175">Coiled coil</keyword>
<keyword evidence="6" id="KW-1185">Reference proteome</keyword>
<dbReference type="InterPro" id="IPR036034">
    <property type="entry name" value="PDZ_sf"/>
</dbReference>
<keyword evidence="2" id="KW-0597">Phosphoprotein</keyword>
<dbReference type="PANTHER" id="PTHR15711">
    <property type="entry name" value="RAP GTPASE-ACTIVATING PROTEIN"/>
    <property type="match status" value="1"/>
</dbReference>
<dbReference type="SUPFAM" id="SSF111347">
    <property type="entry name" value="Rap/Ran-GAP"/>
    <property type="match status" value="1"/>
</dbReference>
<dbReference type="Gene3D" id="2.30.42.10">
    <property type="match status" value="1"/>
</dbReference>
<dbReference type="PROSITE" id="PS50085">
    <property type="entry name" value="RAPGAP"/>
    <property type="match status" value="1"/>
</dbReference>
<dbReference type="WBParaSite" id="sdigi.contig27.g2133.t1">
    <property type="protein sequence ID" value="sdigi.contig27.g2133.t1"/>
    <property type="gene ID" value="sdigi.contig27.g2133"/>
</dbReference>
<sequence length="1059" mass="118771">MSESIRKWCTFYAQARMERADDNLEIIVSSLRRERWKFSLICVYSATVWTAVSVQMHGVALPLEHFNRRGSLLAVALGANSEAVASLPTYNLPKIVVPSPCSFNYQNVGGSSDNSIKPAMTSCSAHNLATTSALTPSGPIQNSASASQFDTHIPCDSEYGTQIVMERISEWRPCYPRLCAYHDCVSLASAWGLGPPTTSIEPRPTGASQAQSPCEDDIGDGKSNDLLSNCPAFRNELGGEPIRRLALSRRVSAIPSDGLKNMNETWQREHTASEIGILEDVSNVYLGGRLCAARQQKIVIEPQDIGAYYYRHCFLGRPHWNFFGTDETYGPVAVSVVREHIENGIRNITIYRMIVRISDLCTLRVAIPEEVLSDSNADQKNTRSLIKELLEIACPQIPYGILRPANPSSTRVEDFLVKIDEQPIYTRYKVGVMYCGVSQSTEEQMYNNENGSPAFEEFLDFLGQRVRLKGFDQYKGGLDVRGDTTGTHSIYVRYQAHEIMFHVSTLLPFTPSNKQQLARKRHIGNDMVTVIFQEPGALPFSPITVRSHFQHVFIIVRANKPCTDDVTYSIAVSRAKDVPAFGPAIPQGATFPKSSEFHDFFITKIINAENAVHRSKKFAAMAARTRREALKEIAENFASTHPNDGPAKIASRFLVGSVKRKERSLPRPTLSESLHGALSWLVEVHDHSQNQPITCVLGVSGETFAILEMPSGEVIFAIPTHSIIGWANMDSGLKIYFDHGDMLLLRCCTTDNSDRELTALIRRLECVTKGDEAKEVVYRRARTFDNLGFHVQEEGVVTDVEMYRTAWRCGLRQGSRIVEIEGMPIVTLSYKEICNLMAHRTLLRLIMISPASDGSPRRGCADPHCPAVSVDEQLLLTPEAFAKRKVNYHDIFENEQLHTLNNWEETRKQSSNFEDGPIAKNRHTVAKFTHQGRLSYPANVNVVVDPSHPRAVKWKTMSNCLYESTYKIQNASKGIIVLKVHNSEKETDLFQGQLQRQPRSDVHDCSINPLREMEQSDKMVEKKNAELVKSQEQLQKSLREKQALEAMISRLKEELTKAS</sequence>
<name>A0A915PNA7_9BILA</name>
<dbReference type="InterPro" id="IPR000331">
    <property type="entry name" value="Rap/Ran_GAP_dom"/>
</dbReference>
<dbReference type="AlphaFoldDB" id="A0A915PNA7"/>
<dbReference type="SUPFAM" id="SSF50156">
    <property type="entry name" value="PDZ domain-like"/>
    <property type="match status" value="1"/>
</dbReference>
<proteinExistence type="predicted"/>
<evidence type="ECO:0000313" key="6">
    <source>
        <dbReference type="Proteomes" id="UP000887581"/>
    </source>
</evidence>
<feature type="domain" description="Rap-GAP" evidence="5">
    <location>
        <begin position="416"/>
        <end position="633"/>
    </location>
</feature>
<dbReference type="FunFam" id="3.40.50.11210:FF:000002">
    <property type="entry name" value="Signal-induced proliferation-associated 1-like protein 1"/>
    <property type="match status" value="1"/>
</dbReference>
<accession>A0A915PNA7</accession>
<reference evidence="7" key="1">
    <citation type="submission" date="2022-11" db="UniProtKB">
        <authorList>
            <consortium name="WormBaseParasite"/>
        </authorList>
    </citation>
    <scope>IDENTIFICATION</scope>
</reference>
<evidence type="ECO:0000256" key="1">
    <source>
        <dbReference type="ARBA" id="ARBA00022468"/>
    </source>
</evidence>
<evidence type="ECO:0000256" key="2">
    <source>
        <dbReference type="ARBA" id="ARBA00022553"/>
    </source>
</evidence>
<dbReference type="GO" id="GO:0005737">
    <property type="term" value="C:cytoplasm"/>
    <property type="evidence" value="ECO:0007669"/>
    <property type="project" value="TreeGrafter"/>
</dbReference>
<dbReference type="Pfam" id="PF02145">
    <property type="entry name" value="Rap_GAP"/>
    <property type="match status" value="1"/>
</dbReference>
<dbReference type="InterPro" id="IPR050989">
    <property type="entry name" value="Rap1_Ran_GAP"/>
</dbReference>
<evidence type="ECO:0000313" key="7">
    <source>
        <dbReference type="WBParaSite" id="sdigi.contig27.g2133.t1"/>
    </source>
</evidence>
<keyword evidence="1" id="KW-0343">GTPase activation</keyword>
<dbReference type="GO" id="GO:0005096">
    <property type="term" value="F:GTPase activator activity"/>
    <property type="evidence" value="ECO:0007669"/>
    <property type="project" value="UniProtKB-KW"/>
</dbReference>
<dbReference type="GO" id="GO:0051056">
    <property type="term" value="P:regulation of small GTPase mediated signal transduction"/>
    <property type="evidence" value="ECO:0007669"/>
    <property type="project" value="InterPro"/>
</dbReference>
<evidence type="ECO:0000256" key="3">
    <source>
        <dbReference type="ARBA" id="ARBA00023054"/>
    </source>
</evidence>
<dbReference type="Proteomes" id="UP000887581">
    <property type="component" value="Unplaced"/>
</dbReference>
<evidence type="ECO:0000256" key="4">
    <source>
        <dbReference type="SAM" id="Coils"/>
    </source>
</evidence>
<dbReference type="PANTHER" id="PTHR15711:SF22">
    <property type="entry name" value="RAP-GAP DOMAIN-CONTAINING PROTEIN"/>
    <property type="match status" value="1"/>
</dbReference>
<protein>
    <submittedName>
        <fullName evidence="7">Rap-GAP domain-containing protein</fullName>
    </submittedName>
</protein>
<feature type="coiled-coil region" evidence="4">
    <location>
        <begin position="1013"/>
        <end position="1054"/>
    </location>
</feature>
<dbReference type="Gene3D" id="3.40.50.11210">
    <property type="entry name" value="Rap/Ran-GAP"/>
    <property type="match status" value="1"/>
</dbReference>
<organism evidence="6 7">
    <name type="scientific">Setaria digitata</name>
    <dbReference type="NCBI Taxonomy" id="48799"/>
    <lineage>
        <taxon>Eukaryota</taxon>
        <taxon>Metazoa</taxon>
        <taxon>Ecdysozoa</taxon>
        <taxon>Nematoda</taxon>
        <taxon>Chromadorea</taxon>
        <taxon>Rhabditida</taxon>
        <taxon>Spirurina</taxon>
        <taxon>Spiruromorpha</taxon>
        <taxon>Filarioidea</taxon>
        <taxon>Setariidae</taxon>
        <taxon>Setaria</taxon>
    </lineage>
</organism>